<protein>
    <recommendedName>
        <fullName evidence="4">Transmembrane protein</fullName>
    </recommendedName>
</protein>
<keyword evidence="1" id="KW-0732">Signal</keyword>
<proteinExistence type="predicted"/>
<sequence>MAAIKALLSIALIALLLFFESLPTSAAVHRGASTSLAGILRRNIVQTTADHHQVAEKKFNVHIKRRMRMRPVLIGRPKTSAANRSREAFCGVGSMLCIFVLLGLFL</sequence>
<gene>
    <name evidence="2" type="ORF">SDJN03_12639</name>
</gene>
<dbReference type="AlphaFoldDB" id="A0AAV6N5U4"/>
<feature type="non-terminal residue" evidence="2">
    <location>
        <position position="1"/>
    </location>
</feature>
<evidence type="ECO:0008006" key="4">
    <source>
        <dbReference type="Google" id="ProtNLM"/>
    </source>
</evidence>
<reference evidence="2 3" key="1">
    <citation type="journal article" date="2021" name="Hortic Res">
        <title>The domestication of Cucurbita argyrosperma as revealed by the genome of its wild relative.</title>
        <authorList>
            <person name="Barrera-Redondo J."/>
            <person name="Sanchez-de la Vega G."/>
            <person name="Aguirre-Liguori J.A."/>
            <person name="Castellanos-Morales G."/>
            <person name="Gutierrez-Guerrero Y.T."/>
            <person name="Aguirre-Dugua X."/>
            <person name="Aguirre-Planter E."/>
            <person name="Tenaillon M.I."/>
            <person name="Lira-Saade R."/>
            <person name="Eguiarte L.E."/>
        </authorList>
    </citation>
    <scope>NUCLEOTIDE SEQUENCE [LARGE SCALE GENOMIC DNA]</scope>
    <source>
        <strain evidence="2">JBR-2021</strain>
    </source>
</reference>
<name>A0AAV6N5U4_9ROSI</name>
<keyword evidence="3" id="KW-1185">Reference proteome</keyword>
<dbReference type="Proteomes" id="UP000685013">
    <property type="component" value="Chromosome 8"/>
</dbReference>
<dbReference type="EMBL" id="JAGKQH010000008">
    <property type="protein sequence ID" value="KAG6593163.1"/>
    <property type="molecule type" value="Genomic_DNA"/>
</dbReference>
<feature type="chain" id="PRO_5043383659" description="Transmembrane protein" evidence="1">
    <location>
        <begin position="27"/>
        <end position="106"/>
    </location>
</feature>
<evidence type="ECO:0000313" key="3">
    <source>
        <dbReference type="Proteomes" id="UP000685013"/>
    </source>
</evidence>
<comment type="caution">
    <text evidence="2">The sequence shown here is derived from an EMBL/GenBank/DDBJ whole genome shotgun (WGS) entry which is preliminary data.</text>
</comment>
<accession>A0AAV6N5U4</accession>
<organism evidence="2 3">
    <name type="scientific">Cucurbita argyrosperma subsp. sororia</name>
    <dbReference type="NCBI Taxonomy" id="37648"/>
    <lineage>
        <taxon>Eukaryota</taxon>
        <taxon>Viridiplantae</taxon>
        <taxon>Streptophyta</taxon>
        <taxon>Embryophyta</taxon>
        <taxon>Tracheophyta</taxon>
        <taxon>Spermatophyta</taxon>
        <taxon>Magnoliopsida</taxon>
        <taxon>eudicotyledons</taxon>
        <taxon>Gunneridae</taxon>
        <taxon>Pentapetalae</taxon>
        <taxon>rosids</taxon>
        <taxon>fabids</taxon>
        <taxon>Cucurbitales</taxon>
        <taxon>Cucurbitaceae</taxon>
        <taxon>Cucurbiteae</taxon>
        <taxon>Cucurbita</taxon>
    </lineage>
</organism>
<evidence type="ECO:0000256" key="1">
    <source>
        <dbReference type="SAM" id="SignalP"/>
    </source>
</evidence>
<feature type="signal peptide" evidence="1">
    <location>
        <begin position="1"/>
        <end position="26"/>
    </location>
</feature>
<evidence type="ECO:0000313" key="2">
    <source>
        <dbReference type="EMBL" id="KAG6593163.1"/>
    </source>
</evidence>